<sequence length="140" mass="15359">MKIMGKIWLPLIIVSVVILASFAVYRIHGIFGSESVQAKEIKDNTDPVLPKEVTYTITGPAGTHGEVNYVDDRTTPHKAQFTSLPWTLTVTTKLNSMFAQVVAQGDSDHIGCQIVVNGEERDHETVSGYHSNVFCLVKSA</sequence>
<evidence type="ECO:0000256" key="2">
    <source>
        <dbReference type="ARBA" id="ARBA00007531"/>
    </source>
</evidence>
<dbReference type="HOGENOM" id="CLU_119497_0_0_11"/>
<protein>
    <submittedName>
        <fullName evidence="8">Membrane family protein</fullName>
    </submittedName>
</protein>
<name>D6ZCF6_SEGRD</name>
<keyword evidence="4 7" id="KW-0812">Transmembrane</keyword>
<gene>
    <name evidence="8" type="ordered locus">Srot_2691</name>
</gene>
<reference evidence="8 9" key="1">
    <citation type="journal article" date="2010" name="Stand. Genomic Sci.">
        <title>Complete genome sequence of Segniliparus rotundus type strain (CDC 1076).</title>
        <authorList>
            <person name="Sikorski J."/>
            <person name="Lapidus A."/>
            <person name="Copeland A."/>
            <person name="Misra M."/>
            <person name="Glavina Del Rio T."/>
            <person name="Nolan M."/>
            <person name="Lucas S."/>
            <person name="Chen F."/>
            <person name="Tice H."/>
            <person name="Cheng J.F."/>
            <person name="Jando M."/>
            <person name="Schneider S."/>
            <person name="Bruce D."/>
            <person name="Goodwin L."/>
            <person name="Pitluck S."/>
            <person name="Liolios K."/>
            <person name="Mikhailova N."/>
            <person name="Pati A."/>
            <person name="Ivanova N."/>
            <person name="Mavromatis K."/>
            <person name="Chen A."/>
            <person name="Palaniappan K."/>
            <person name="Chertkov O."/>
            <person name="Land M."/>
            <person name="Hauser L."/>
            <person name="Chang Y.J."/>
            <person name="Jeffries C.D."/>
            <person name="Brettin T."/>
            <person name="Detter J.C."/>
            <person name="Han C."/>
            <person name="Rohde M."/>
            <person name="Goker M."/>
            <person name="Bristow J."/>
            <person name="Eisen J.A."/>
            <person name="Markowitz V."/>
            <person name="Hugenholtz P."/>
            <person name="Kyrpides N.C."/>
            <person name="Klenk H.P."/>
        </authorList>
    </citation>
    <scope>NUCLEOTIDE SEQUENCE [LARGE SCALE GENOMIC DNA]</scope>
    <source>
        <strain evidence="9">ATCC BAA-972 / CDC 1076 / CIP 108378 / DSM 44985 / JCM 13578</strain>
    </source>
</reference>
<keyword evidence="3" id="KW-1003">Cell membrane</keyword>
<evidence type="ECO:0000313" key="9">
    <source>
        <dbReference type="Proteomes" id="UP000002247"/>
    </source>
</evidence>
<evidence type="ECO:0000256" key="1">
    <source>
        <dbReference type="ARBA" id="ARBA00004236"/>
    </source>
</evidence>
<dbReference type="AlphaFoldDB" id="D6ZCF6"/>
<dbReference type="InterPro" id="IPR008693">
    <property type="entry name" value="MmpS"/>
</dbReference>
<evidence type="ECO:0000256" key="6">
    <source>
        <dbReference type="ARBA" id="ARBA00023136"/>
    </source>
</evidence>
<evidence type="ECO:0000256" key="3">
    <source>
        <dbReference type="ARBA" id="ARBA00022475"/>
    </source>
</evidence>
<keyword evidence="6 7" id="KW-0472">Membrane</keyword>
<dbReference type="eggNOG" id="ENOG5031PP5">
    <property type="taxonomic scope" value="Bacteria"/>
</dbReference>
<feature type="transmembrane region" description="Helical" evidence="7">
    <location>
        <begin position="7"/>
        <end position="25"/>
    </location>
</feature>
<keyword evidence="9" id="KW-1185">Reference proteome</keyword>
<dbReference type="EMBL" id="CP001958">
    <property type="protein sequence ID" value="ADG99125.1"/>
    <property type="molecule type" value="Genomic_DNA"/>
</dbReference>
<evidence type="ECO:0000313" key="8">
    <source>
        <dbReference type="EMBL" id="ADG99125.1"/>
    </source>
</evidence>
<proteinExistence type="inferred from homology"/>
<dbReference type="Pfam" id="PF05423">
    <property type="entry name" value="Mycobact_memb"/>
    <property type="match status" value="1"/>
</dbReference>
<evidence type="ECO:0000256" key="5">
    <source>
        <dbReference type="ARBA" id="ARBA00022989"/>
    </source>
</evidence>
<evidence type="ECO:0000256" key="7">
    <source>
        <dbReference type="SAM" id="Phobius"/>
    </source>
</evidence>
<comment type="subcellular location">
    <subcellularLocation>
        <location evidence="1">Cell membrane</location>
    </subcellularLocation>
</comment>
<dbReference type="Proteomes" id="UP000002247">
    <property type="component" value="Chromosome"/>
</dbReference>
<dbReference type="KEGG" id="srt:Srot_2691"/>
<accession>D6ZCF6</accession>
<dbReference type="InterPro" id="IPR038468">
    <property type="entry name" value="MmpS_C"/>
</dbReference>
<evidence type="ECO:0000256" key="4">
    <source>
        <dbReference type="ARBA" id="ARBA00022692"/>
    </source>
</evidence>
<organism evidence="8 9">
    <name type="scientific">Segniliparus rotundus (strain ATCC BAA-972 / CDC 1076 / CIP 108378 / DSM 44985 / JCM 13578)</name>
    <dbReference type="NCBI Taxonomy" id="640132"/>
    <lineage>
        <taxon>Bacteria</taxon>
        <taxon>Bacillati</taxon>
        <taxon>Actinomycetota</taxon>
        <taxon>Actinomycetes</taxon>
        <taxon>Mycobacteriales</taxon>
        <taxon>Segniliparaceae</taxon>
        <taxon>Segniliparus</taxon>
    </lineage>
</organism>
<dbReference type="GO" id="GO:0005886">
    <property type="term" value="C:plasma membrane"/>
    <property type="evidence" value="ECO:0007669"/>
    <property type="project" value="UniProtKB-SubCell"/>
</dbReference>
<keyword evidence="5 7" id="KW-1133">Transmembrane helix</keyword>
<dbReference type="Gene3D" id="2.60.40.2880">
    <property type="entry name" value="MmpS1-5, C-terminal soluble domain"/>
    <property type="match status" value="1"/>
</dbReference>
<comment type="similarity">
    <text evidence="2">Belongs to the MmpS family.</text>
</comment>